<dbReference type="Proteomes" id="UP001519363">
    <property type="component" value="Unassembled WGS sequence"/>
</dbReference>
<reference evidence="1 2" key="1">
    <citation type="submission" date="2021-03" db="EMBL/GenBank/DDBJ databases">
        <title>Sequencing the genomes of 1000 actinobacteria strains.</title>
        <authorList>
            <person name="Klenk H.-P."/>
        </authorList>
    </citation>
    <scope>NUCLEOTIDE SEQUENCE [LARGE SCALE GENOMIC DNA]</scope>
    <source>
        <strain evidence="1 2">DSM 44580</strain>
    </source>
</reference>
<dbReference type="EMBL" id="JAGIOO010000001">
    <property type="protein sequence ID" value="MBP2477665.1"/>
    <property type="molecule type" value="Genomic_DNA"/>
</dbReference>
<dbReference type="RefSeq" id="WP_086785190.1">
    <property type="nucleotide sequence ID" value="NZ_JAGIOO010000001.1"/>
</dbReference>
<protein>
    <submittedName>
        <fullName evidence="1">Uncharacterized protein</fullName>
    </submittedName>
</protein>
<organism evidence="1 2">
    <name type="scientific">Crossiella equi</name>
    <dbReference type="NCBI Taxonomy" id="130796"/>
    <lineage>
        <taxon>Bacteria</taxon>
        <taxon>Bacillati</taxon>
        <taxon>Actinomycetota</taxon>
        <taxon>Actinomycetes</taxon>
        <taxon>Pseudonocardiales</taxon>
        <taxon>Pseudonocardiaceae</taxon>
        <taxon>Crossiella</taxon>
    </lineage>
</organism>
<keyword evidence="2" id="KW-1185">Reference proteome</keyword>
<sequence>MTTTRFPETSMRLVTLLLVLLANGLLTLAGALAASAPLLLLVLACAALAVQEIRAARRASAKIRTNRV</sequence>
<name>A0ABS5AM82_9PSEU</name>
<accession>A0ABS5AM82</accession>
<evidence type="ECO:0000313" key="1">
    <source>
        <dbReference type="EMBL" id="MBP2477665.1"/>
    </source>
</evidence>
<evidence type="ECO:0000313" key="2">
    <source>
        <dbReference type="Proteomes" id="UP001519363"/>
    </source>
</evidence>
<proteinExistence type="predicted"/>
<gene>
    <name evidence="1" type="ORF">JOF53_006537</name>
</gene>
<comment type="caution">
    <text evidence="1">The sequence shown here is derived from an EMBL/GenBank/DDBJ whole genome shotgun (WGS) entry which is preliminary data.</text>
</comment>